<dbReference type="CDD" id="cd00685">
    <property type="entry name" value="Trans_IPPS_HT"/>
    <property type="match status" value="1"/>
</dbReference>
<dbReference type="PANTHER" id="PTHR43281">
    <property type="entry name" value="FARNESYL DIPHOSPHATE SYNTHASE"/>
    <property type="match status" value="1"/>
</dbReference>
<organism evidence="7 8">
    <name type="scientific">Paenibacillus wenxiniae</name>
    <dbReference type="NCBI Taxonomy" id="1636843"/>
    <lineage>
        <taxon>Bacteria</taxon>
        <taxon>Bacillati</taxon>
        <taxon>Bacillota</taxon>
        <taxon>Bacilli</taxon>
        <taxon>Bacillales</taxon>
        <taxon>Paenibacillaceae</taxon>
        <taxon>Paenibacillus</taxon>
    </lineage>
</organism>
<dbReference type="SUPFAM" id="SSF48576">
    <property type="entry name" value="Terpenoid synthases"/>
    <property type="match status" value="1"/>
</dbReference>
<dbReference type="Proteomes" id="UP001597233">
    <property type="component" value="Unassembled WGS sequence"/>
</dbReference>
<gene>
    <name evidence="7" type="ORF">ACFSC9_16085</name>
</gene>
<dbReference type="RefSeq" id="WP_347327126.1">
    <property type="nucleotide sequence ID" value="NZ_JBCGUH010000020.1"/>
</dbReference>
<evidence type="ECO:0000256" key="4">
    <source>
        <dbReference type="ARBA" id="ARBA00022723"/>
    </source>
</evidence>
<protein>
    <submittedName>
        <fullName evidence="7">Polyprenyl synthetase family protein</fullName>
        <ecNumber evidence="7">2.5.1.-</ecNumber>
    </submittedName>
</protein>
<dbReference type="EMBL" id="JBHUEH010000023">
    <property type="protein sequence ID" value="MFD1887012.1"/>
    <property type="molecule type" value="Genomic_DNA"/>
</dbReference>
<keyword evidence="8" id="KW-1185">Reference proteome</keyword>
<evidence type="ECO:0000256" key="5">
    <source>
        <dbReference type="ARBA" id="ARBA00022842"/>
    </source>
</evidence>
<evidence type="ECO:0000256" key="2">
    <source>
        <dbReference type="ARBA" id="ARBA00006706"/>
    </source>
</evidence>
<comment type="caution">
    <text evidence="7">The sequence shown here is derived from an EMBL/GenBank/DDBJ whole genome shotgun (WGS) entry which is preliminary data.</text>
</comment>
<evidence type="ECO:0000313" key="8">
    <source>
        <dbReference type="Proteomes" id="UP001597233"/>
    </source>
</evidence>
<comment type="similarity">
    <text evidence="2">Belongs to the FPP/GGPP synthase family.</text>
</comment>
<dbReference type="InterPro" id="IPR033749">
    <property type="entry name" value="Polyprenyl_synt_CS"/>
</dbReference>
<evidence type="ECO:0000313" key="7">
    <source>
        <dbReference type="EMBL" id="MFD1887012.1"/>
    </source>
</evidence>
<dbReference type="PROSITE" id="PS00723">
    <property type="entry name" value="POLYPRENYL_SYNTHASE_1"/>
    <property type="match status" value="1"/>
</dbReference>
<name>A0ABW4RLL5_9BACL</name>
<reference evidence="8" key="1">
    <citation type="journal article" date="2019" name="Int. J. Syst. Evol. Microbiol.">
        <title>The Global Catalogue of Microorganisms (GCM) 10K type strain sequencing project: providing services to taxonomists for standard genome sequencing and annotation.</title>
        <authorList>
            <consortium name="The Broad Institute Genomics Platform"/>
            <consortium name="The Broad Institute Genome Sequencing Center for Infectious Disease"/>
            <person name="Wu L."/>
            <person name="Ma J."/>
        </authorList>
    </citation>
    <scope>NUCLEOTIDE SEQUENCE [LARGE SCALE GENOMIC DNA]</scope>
    <source>
        <strain evidence="8">CCUG 54950</strain>
    </source>
</reference>
<accession>A0ABW4RLL5</accession>
<comment type="cofactor">
    <cofactor evidence="1">
        <name>Mg(2+)</name>
        <dbReference type="ChEBI" id="CHEBI:18420"/>
    </cofactor>
</comment>
<proteinExistence type="inferred from homology"/>
<dbReference type="GO" id="GO:0016740">
    <property type="term" value="F:transferase activity"/>
    <property type="evidence" value="ECO:0007669"/>
    <property type="project" value="UniProtKB-KW"/>
</dbReference>
<dbReference type="Gene3D" id="1.10.600.10">
    <property type="entry name" value="Farnesyl Diphosphate Synthase"/>
    <property type="match status" value="1"/>
</dbReference>
<dbReference type="InterPro" id="IPR008949">
    <property type="entry name" value="Isoprenoid_synthase_dom_sf"/>
</dbReference>
<dbReference type="PANTHER" id="PTHR43281:SF1">
    <property type="entry name" value="FARNESYL DIPHOSPHATE SYNTHASE"/>
    <property type="match status" value="1"/>
</dbReference>
<dbReference type="SFLD" id="SFLDS00005">
    <property type="entry name" value="Isoprenoid_Synthase_Type_I"/>
    <property type="match status" value="1"/>
</dbReference>
<keyword evidence="6" id="KW-0414">Isoprene biosynthesis</keyword>
<dbReference type="Pfam" id="PF00348">
    <property type="entry name" value="polyprenyl_synt"/>
    <property type="match status" value="1"/>
</dbReference>
<keyword evidence="4" id="KW-0479">Metal-binding</keyword>
<keyword evidence="3 7" id="KW-0808">Transferase</keyword>
<evidence type="ECO:0000256" key="3">
    <source>
        <dbReference type="ARBA" id="ARBA00022679"/>
    </source>
</evidence>
<evidence type="ECO:0000256" key="6">
    <source>
        <dbReference type="ARBA" id="ARBA00023229"/>
    </source>
</evidence>
<dbReference type="EC" id="2.5.1.-" evidence="7"/>
<evidence type="ECO:0000256" key="1">
    <source>
        <dbReference type="ARBA" id="ARBA00001946"/>
    </source>
</evidence>
<sequence>MNRSFLNRSDHEYSSVGQSYAVAEQKAVHYFNQLHRHVSERTYESGLSADFRQWKGKHMSFTSRLSRWLPLKQQPSAKGYQRYIHWLHSAGKLDDYLHRSVAYIYMRDLGRALDAPQTQQRVREVVDSLKRKLLNASTASASAAQLPEFMSMDGVYRWAQREGVEDAVIWVLDKLQQVTTHIPAELNAEQAQRKLIKIIVGVVLHAVEEMDDSVPQHERSHRLDEAIRLGYSYGLTYPFIDDMLDSKLLSDLEKEQYSRLIRSALLTGSVPKLGDWSGSQPELIRYIHRELREAFEYIKARQQPGGGQQHFFEQAYVFFQAQDVDRTRTLENDAYTNEELYVPVILKSACSRLVARSILGAEEDEGFELRTFCYGIYNQLADDFADLFDDLANGAVTPYTYYLKYYQQRADLLNPFQMYWAVIHYLLHEVYRSDEQTCEVILDRAINSLKRAYERLGASRYAETMELLTQGMPGLNRIIQQMVRQAEDVDFLDKLLRDHMLLHLRQDREQQTEFRETVDNVRAQINQTLPVEKRDGLLPMNELLIDAVNYSLEGSGKRLRPILAWVMAVRHYGLQADAVMPMLRSLEYMHTASLIFDDLPSQDNAPARRGRKTLHELHDSATAELSGLFLIQKSIREQASLSGFAPQIVLQLMDYSAQKAEELCTGQAMDLRARGQQLTLEQLNDICFYKTGAAFEASLVMPALLAGAKESEMTVLQTFAYHAGIAFQIKDDLLDLQGDVVQLGKPVGQDESNDSSTFVSVLGEAGAQREMWNHYCCALEALRKLPVGIPFLKHLLDYIVHRER</sequence>
<dbReference type="InterPro" id="IPR000092">
    <property type="entry name" value="Polyprenyl_synt"/>
</dbReference>
<keyword evidence="5" id="KW-0460">Magnesium</keyword>